<protein>
    <submittedName>
        <fullName evidence="1">DUF4835 family protein</fullName>
    </submittedName>
</protein>
<dbReference type="RefSeq" id="WP_255027282.1">
    <property type="nucleotide sequence ID" value="NZ_JANDHW010000006.1"/>
</dbReference>
<dbReference type="Pfam" id="PF16119">
    <property type="entry name" value="DUF4835"/>
    <property type="match status" value="1"/>
</dbReference>
<dbReference type="Proteomes" id="UP001205603">
    <property type="component" value="Unassembled WGS sequence"/>
</dbReference>
<sequence length="300" mass="34872">MRRFLIIICFLLGVVTWPVLSQELKCTVQINSDKIQGTNKQVFNTLQQAITEYINNRKWSEAQISNSEMIECSMVITVNEVNDNRYKCNLQIQAKRPVYNASYTTTTMNFKDNEFEFNYQEFEPLIYNENTIESNLTAVLDFYCYMILGIDFDSFSPKGGDYFYQKAEHVVNMGQSSMESGWKAFDNTRNRHALVTAFTDQRTAVFRELWYMYHRQGLDEMALSVDKGRAKITEAVKKIQDLYSAASTTVLLPFFSDTKLDELVNIYSKAPKEEKEEVYKVLSGIYPTQGARLQEIRKEK</sequence>
<comment type="caution">
    <text evidence="1">The sequence shown here is derived from an EMBL/GenBank/DDBJ whole genome shotgun (WGS) entry which is preliminary data.</text>
</comment>
<keyword evidence="2" id="KW-1185">Reference proteome</keyword>
<gene>
    <name evidence="1" type="ORF">NMU02_08130</name>
</gene>
<proteinExistence type="predicted"/>
<evidence type="ECO:0000313" key="1">
    <source>
        <dbReference type="EMBL" id="MCP9612056.1"/>
    </source>
</evidence>
<name>A0ABT1MJK2_9BACT</name>
<accession>A0ABT1MJK2</accession>
<organism evidence="1 2">
    <name type="scientific">Coprobacter tertius</name>
    <dbReference type="NCBI Taxonomy" id="2944915"/>
    <lineage>
        <taxon>Bacteria</taxon>
        <taxon>Pseudomonadati</taxon>
        <taxon>Bacteroidota</taxon>
        <taxon>Bacteroidia</taxon>
        <taxon>Bacteroidales</taxon>
        <taxon>Barnesiellaceae</taxon>
        <taxon>Coprobacter</taxon>
    </lineage>
</organism>
<evidence type="ECO:0000313" key="2">
    <source>
        <dbReference type="Proteomes" id="UP001205603"/>
    </source>
</evidence>
<dbReference type="InterPro" id="IPR032274">
    <property type="entry name" value="DUF4835"/>
</dbReference>
<dbReference type="EMBL" id="JANDHW010000006">
    <property type="protein sequence ID" value="MCP9612056.1"/>
    <property type="molecule type" value="Genomic_DNA"/>
</dbReference>
<reference evidence="1 2" key="1">
    <citation type="submission" date="2022-07" db="EMBL/GenBank/DDBJ databases">
        <title>Fecal culturing of patients with breast cancer.</title>
        <authorList>
            <person name="Teng N.M.Y."/>
            <person name="Kiu R."/>
            <person name="Evans R."/>
            <person name="Baker D.J."/>
            <person name="Zenner C."/>
            <person name="Robinson S.D."/>
            <person name="Hall L.J."/>
        </authorList>
    </citation>
    <scope>NUCLEOTIDE SEQUENCE [LARGE SCALE GENOMIC DNA]</scope>
    <source>
        <strain evidence="1 2">LH1063</strain>
    </source>
</reference>